<keyword evidence="4" id="KW-1185">Reference proteome</keyword>
<dbReference type="GO" id="GO:0010181">
    <property type="term" value="F:FMN binding"/>
    <property type="evidence" value="ECO:0007669"/>
    <property type="project" value="InterPro"/>
</dbReference>
<dbReference type="Pfam" id="PF00724">
    <property type="entry name" value="Oxidored_FMN"/>
    <property type="match status" value="1"/>
</dbReference>
<dbReference type="SUPFAM" id="SSF51905">
    <property type="entry name" value="FAD/NAD(P)-binding domain"/>
    <property type="match status" value="1"/>
</dbReference>
<dbReference type="Gene3D" id="3.20.20.70">
    <property type="entry name" value="Aldolase class I"/>
    <property type="match status" value="1"/>
</dbReference>
<comment type="caution">
    <text evidence="3">The sequence shown here is derived from an EMBL/GenBank/DDBJ whole genome shotgun (WGS) entry which is preliminary data.</text>
</comment>
<dbReference type="GO" id="GO:0003959">
    <property type="term" value="F:NADPH dehydrogenase activity"/>
    <property type="evidence" value="ECO:0007669"/>
    <property type="project" value="InterPro"/>
</dbReference>
<dbReference type="Gene3D" id="3.30.9.20">
    <property type="match status" value="1"/>
</dbReference>
<dbReference type="NCBIfam" id="NF006101">
    <property type="entry name" value="PRK08255.1"/>
    <property type="match status" value="1"/>
</dbReference>
<dbReference type="GO" id="GO:0050661">
    <property type="term" value="F:NADP binding"/>
    <property type="evidence" value="ECO:0007669"/>
    <property type="project" value="InterPro"/>
</dbReference>
<dbReference type="AlphaFoldDB" id="A0A373FAD7"/>
<evidence type="ECO:0000313" key="4">
    <source>
        <dbReference type="Proteomes" id="UP000261948"/>
    </source>
</evidence>
<dbReference type="PANTHER" id="PTHR43303:SF3">
    <property type="entry name" value="BLR3436 PROTEIN"/>
    <property type="match status" value="1"/>
</dbReference>
<evidence type="ECO:0000259" key="1">
    <source>
        <dbReference type="Pfam" id="PF00724"/>
    </source>
</evidence>
<name>A0A373FAD7_COMTE</name>
<dbReference type="InterPro" id="IPR013785">
    <property type="entry name" value="Aldolase_TIM"/>
</dbReference>
<proteinExistence type="predicted"/>
<dbReference type="CDD" id="cd02932">
    <property type="entry name" value="OYE_YqiM_FMN"/>
    <property type="match status" value="1"/>
</dbReference>
<evidence type="ECO:0000313" key="3">
    <source>
        <dbReference type="EMBL" id="RGE41116.1"/>
    </source>
</evidence>
<evidence type="ECO:0000259" key="2">
    <source>
        <dbReference type="Pfam" id="PF01494"/>
    </source>
</evidence>
<dbReference type="Proteomes" id="UP000261948">
    <property type="component" value="Unassembled WGS sequence"/>
</dbReference>
<dbReference type="PANTHER" id="PTHR43303">
    <property type="entry name" value="NADPH DEHYDROGENASE C23G7.10C-RELATED"/>
    <property type="match status" value="1"/>
</dbReference>
<dbReference type="InterPro" id="IPR044152">
    <property type="entry name" value="YqjM-like"/>
</dbReference>
<reference evidence="3 4" key="1">
    <citation type="submission" date="2018-08" db="EMBL/GenBank/DDBJ databases">
        <title>Comamonas testosteroni strain SWCO2.</title>
        <authorList>
            <person name="Jiang N."/>
            <person name="Zhang X.Z."/>
        </authorList>
    </citation>
    <scope>NUCLEOTIDE SEQUENCE [LARGE SCALE GENOMIC DNA]</scope>
    <source>
        <strain evidence="3 4">SWCO2</strain>
    </source>
</reference>
<dbReference type="PRINTS" id="PR00420">
    <property type="entry name" value="RNGMNOXGNASE"/>
</dbReference>
<sequence length="776" mass="86727">MKIVCIGGGPAGLYFALLMKQMNPAHDIRVIERNKPYDTFGWGVVFSDATMDNMRQWDPVTAAEIEQAFNHWDDIELLFKGRKIRSGGHGFVGIGRKHLLNILQARCEALGVQLVFETDVKDDEDYADADLIIACDGVNSVIRSKYQDIFKPDIVVRPNRYIWLGTNKVYEAFTFDFVRTEHGWFQAHIYKFDDQTSTFIVETTEDTWKASGLDKADQAQSIAFCEKLFADNLQGDKLRTNARHLRGSAWINFNRVVCEQWWLKNPKGSHVVLMGDAVHTAHFAIGSGTKLAIEDAIELARQFQIAGDTKEHIPEVLAAYQEVRRVETLRIQNAAWNAMEWFEVCGERYCDQLEPEQFMYSMLTRSQRISHENLRLRDAQWLGGYEKWLAEKNGVAVDGKAPPPMFLPYTVRGLTLKNRIVVSPMAQYSAVDGVPGDYHLMHLGARAMGGAGLVFAEMACVSPEGRITPGCPGTYNEVQKQAWKRICDWIHQYTDAKFAMQIGHAGAKASTRLAWDGTDLPLEQGNWPIMAASEQQYLQGVSQTAKAMTRADMDEVKQQFVHAAQMAAEIGVDWLELHCAHGYLLSGFISPLTNHRTDEYGGSLENRLRYPLEVFRAMRAVWPQDKPMSVRISATDWVPGGTTAEDAVQIAAAFKAAGADVIDVSSGQVSKQEKPVYGRMFQTPFADRVRQEAGIATIAVGAISEADHANSIIAAGRADLCAVARPHLANPNWTLTEAAKIGYTPISWPKQLYQGKRQMESLFEREKAQQAAAGGH</sequence>
<dbReference type="InterPro" id="IPR036188">
    <property type="entry name" value="FAD/NAD-bd_sf"/>
</dbReference>
<dbReference type="EMBL" id="QURR01000031">
    <property type="protein sequence ID" value="RGE41116.1"/>
    <property type="molecule type" value="Genomic_DNA"/>
</dbReference>
<gene>
    <name evidence="3" type="ORF">DZC30_19290</name>
</gene>
<accession>A0A373FAD7</accession>
<protein>
    <submittedName>
        <fullName evidence="3">Bifunctional salicylyl-CoA 5-hydroxylase/oxidoreductase</fullName>
    </submittedName>
</protein>
<dbReference type="GO" id="GO:0071949">
    <property type="term" value="F:FAD binding"/>
    <property type="evidence" value="ECO:0007669"/>
    <property type="project" value="InterPro"/>
</dbReference>
<feature type="domain" description="NADH:flavin oxidoreductase/NADH oxidase N-terminal" evidence="1">
    <location>
        <begin position="405"/>
        <end position="735"/>
    </location>
</feature>
<dbReference type="Gene3D" id="3.50.50.60">
    <property type="entry name" value="FAD/NAD(P)-binding domain"/>
    <property type="match status" value="1"/>
</dbReference>
<organism evidence="3 4">
    <name type="scientific">Comamonas testosteroni</name>
    <name type="common">Pseudomonas testosteroni</name>
    <dbReference type="NCBI Taxonomy" id="285"/>
    <lineage>
        <taxon>Bacteria</taxon>
        <taxon>Pseudomonadati</taxon>
        <taxon>Pseudomonadota</taxon>
        <taxon>Betaproteobacteria</taxon>
        <taxon>Burkholderiales</taxon>
        <taxon>Comamonadaceae</taxon>
        <taxon>Comamonas</taxon>
    </lineage>
</organism>
<feature type="domain" description="FAD-binding" evidence="2">
    <location>
        <begin position="3"/>
        <end position="324"/>
    </location>
</feature>
<dbReference type="InterPro" id="IPR001155">
    <property type="entry name" value="OxRdtase_FMN_N"/>
</dbReference>
<dbReference type="InterPro" id="IPR002938">
    <property type="entry name" value="FAD-bd"/>
</dbReference>
<dbReference type="Pfam" id="PF01494">
    <property type="entry name" value="FAD_binding_3"/>
    <property type="match status" value="1"/>
</dbReference>
<dbReference type="SUPFAM" id="SSF51395">
    <property type="entry name" value="FMN-linked oxidoreductases"/>
    <property type="match status" value="1"/>
</dbReference>
<dbReference type="OrthoDB" id="8985337at2"/>